<organism evidence="1 2">
    <name type="scientific">Thalassospira profundimaris</name>
    <dbReference type="NCBI Taxonomy" id="502049"/>
    <lineage>
        <taxon>Bacteria</taxon>
        <taxon>Pseudomonadati</taxon>
        <taxon>Pseudomonadota</taxon>
        <taxon>Alphaproteobacteria</taxon>
        <taxon>Rhodospirillales</taxon>
        <taxon>Thalassospiraceae</taxon>
        <taxon>Thalassospira</taxon>
    </lineage>
</organism>
<name>A0A367X2Q6_9PROT</name>
<evidence type="ECO:0000313" key="2">
    <source>
        <dbReference type="Proteomes" id="UP000252255"/>
    </source>
</evidence>
<accession>A0A367X2Q6</accession>
<dbReference type="EMBL" id="JPWI01000002">
    <property type="protein sequence ID" value="RCK47769.1"/>
    <property type="molecule type" value="Genomic_DNA"/>
</dbReference>
<dbReference type="InterPro" id="IPR027417">
    <property type="entry name" value="P-loop_NTPase"/>
</dbReference>
<comment type="caution">
    <text evidence="1">The sequence shown here is derived from an EMBL/GenBank/DDBJ whole genome shotgun (WGS) entry which is preliminary data.</text>
</comment>
<dbReference type="SUPFAM" id="SSF52540">
    <property type="entry name" value="P-loop containing nucleoside triphosphate hydrolases"/>
    <property type="match status" value="1"/>
</dbReference>
<dbReference type="AlphaFoldDB" id="A0A367X2Q6"/>
<evidence type="ECO:0008006" key="3">
    <source>
        <dbReference type="Google" id="ProtNLM"/>
    </source>
</evidence>
<reference evidence="1 2" key="1">
    <citation type="submission" date="2014-07" db="EMBL/GenBank/DDBJ databases">
        <title>Draft genome sequence of Thalassospira profundimaris PR54-5.</title>
        <authorList>
            <person name="Lai Q."/>
            <person name="Shao Z."/>
        </authorList>
    </citation>
    <scope>NUCLEOTIDE SEQUENCE [LARGE SCALE GENOMIC DNA]</scope>
    <source>
        <strain evidence="1 2">PR54-5</strain>
    </source>
</reference>
<dbReference type="Proteomes" id="UP000252255">
    <property type="component" value="Unassembled WGS sequence"/>
</dbReference>
<dbReference type="PANTHER" id="PTHR39206">
    <property type="entry name" value="SLL8004 PROTEIN"/>
    <property type="match status" value="1"/>
</dbReference>
<protein>
    <recommendedName>
        <fullName evidence="3">UDP-N-acetylglucosamine kinase</fullName>
    </recommendedName>
</protein>
<gene>
    <name evidence="1" type="ORF">TH30_04745</name>
</gene>
<dbReference type="PANTHER" id="PTHR39206:SF1">
    <property type="entry name" value="SLL8004 PROTEIN"/>
    <property type="match status" value="1"/>
</dbReference>
<sequence length="196" mass="21810">MAQLWIVAGPNGAGKSTLVERYNPAEPQSLPVVNPDNIHKLYPERGRVYAGREAILQQENHLSSGTSFIIETTLSGQRELQLVKAARSKGYGINFVYVGLPDPSLSIARIAQRVAAGGHHVPSEDVKRRYPRSLTRLAEFIGVADRVYIFDNSSERSRLLLCRVKGRTRKVASQLPSWLKTAVPRAFQKIDRGMSM</sequence>
<proteinExistence type="predicted"/>
<dbReference type="Gene3D" id="3.40.50.300">
    <property type="entry name" value="P-loop containing nucleotide triphosphate hydrolases"/>
    <property type="match status" value="1"/>
</dbReference>
<dbReference type="Pfam" id="PF13671">
    <property type="entry name" value="AAA_33"/>
    <property type="match status" value="1"/>
</dbReference>
<dbReference type="RefSeq" id="WP_220150271.1">
    <property type="nucleotide sequence ID" value="NZ_JPWI01000002.1"/>
</dbReference>
<evidence type="ECO:0000313" key="1">
    <source>
        <dbReference type="EMBL" id="RCK47769.1"/>
    </source>
</evidence>